<dbReference type="Gene3D" id="3.30.420.10">
    <property type="entry name" value="Ribonuclease H-like superfamily/Ribonuclease H"/>
    <property type="match status" value="1"/>
</dbReference>
<dbReference type="GO" id="GO:0003909">
    <property type="term" value="F:DNA ligase activity"/>
    <property type="evidence" value="ECO:0007669"/>
    <property type="project" value="InterPro"/>
</dbReference>
<dbReference type="PANTHER" id="PTHR35004:SF7">
    <property type="entry name" value="INTEGRASE PROTEIN"/>
    <property type="match status" value="1"/>
</dbReference>
<evidence type="ECO:0000259" key="1">
    <source>
        <dbReference type="PROSITE" id="PS50994"/>
    </source>
</evidence>
<dbReference type="AlphaFoldDB" id="A0A847D8U3"/>
<dbReference type="RefSeq" id="WP_276648678.1">
    <property type="nucleotide sequence ID" value="NZ_JAAZCD010000304.1"/>
</dbReference>
<evidence type="ECO:0000313" key="2">
    <source>
        <dbReference type="EMBL" id="NLD33155.1"/>
    </source>
</evidence>
<dbReference type="InterPro" id="IPR001584">
    <property type="entry name" value="Integrase_cat-core"/>
</dbReference>
<dbReference type="InterPro" id="IPR016059">
    <property type="entry name" value="DNA_ligase_ATP-dep_CS"/>
</dbReference>
<sequence length="475" mass="54941">MLAMTDINTIRNLRNNHDKSINHIAEELEINWRTAKKYADEDLLPEPKIRKKTGMMYVEHWGGIVALWLSEDSKLPKKKRRTIDFMTKELKNQGFPGSYRTVCDFVRDWKATHYVEANEDQGFERLEHPPAEAQLDFGTMEVCHEGAFKDVKALVMSFPYSNGGLAVALPAENQECLLEGLKELFRQAGGVPKKIRIDNMSTAVTQVKSKTEPAVLTDGFLQFATHYGFETQVCNPRSGNEKGSVENKVGYVRYNFFPATPIMKDFASFNEALAVQLAKDRERVHYEKHVLISELWLEEKADLLALPDVAYPVFKEIEVKANKYNEIKLDGERIHVPRARNHSIIYGLLRFDSYQLVSTDGEIIAEGPRPYMMKKRAIDWQAILFDWRRKLRAMHYSRYWKYLPERIKLYLSHPDWKEQAKRVDQLLVFLVTNDMLGIDQNFYDLIGSSKEADAYDVDWNDYDAFLKSSNGEAVS</sequence>
<reference evidence="2 3" key="1">
    <citation type="journal article" date="2020" name="Biotechnol. Biofuels">
        <title>New insights from the biogas microbiome by comprehensive genome-resolved metagenomics of nearly 1600 species originating from multiple anaerobic digesters.</title>
        <authorList>
            <person name="Campanaro S."/>
            <person name="Treu L."/>
            <person name="Rodriguez-R L.M."/>
            <person name="Kovalovszki A."/>
            <person name="Ziels R.M."/>
            <person name="Maus I."/>
            <person name="Zhu X."/>
            <person name="Kougias P.G."/>
            <person name="Basile A."/>
            <person name="Luo G."/>
            <person name="Schluter A."/>
            <person name="Konstantinidis K.T."/>
            <person name="Angelidaki I."/>
        </authorList>
    </citation>
    <scope>NUCLEOTIDE SEQUENCE [LARGE SCALE GENOMIC DNA]</scope>
    <source>
        <strain evidence="2">AS07pgkLD_105</strain>
    </source>
</reference>
<dbReference type="PROSITE" id="PS00697">
    <property type="entry name" value="DNA_LIGASE_A1"/>
    <property type="match status" value="1"/>
</dbReference>
<evidence type="ECO:0000313" key="3">
    <source>
        <dbReference type="Proteomes" id="UP000589373"/>
    </source>
</evidence>
<name>A0A847D8U3_9LACT</name>
<dbReference type="PANTHER" id="PTHR35004">
    <property type="entry name" value="TRANSPOSASE RV3428C-RELATED"/>
    <property type="match status" value="1"/>
</dbReference>
<comment type="caution">
    <text evidence="2">The sequence shown here is derived from an EMBL/GenBank/DDBJ whole genome shotgun (WGS) entry which is preliminary data.</text>
</comment>
<dbReference type="InterPro" id="IPR036397">
    <property type="entry name" value="RNaseH_sf"/>
</dbReference>
<gene>
    <name evidence="2" type="ORF">GX662_13020</name>
</gene>
<protein>
    <submittedName>
        <fullName evidence="2">IS21 family transposase</fullName>
    </submittedName>
</protein>
<dbReference type="GO" id="GO:0015074">
    <property type="term" value="P:DNA integration"/>
    <property type="evidence" value="ECO:0007669"/>
    <property type="project" value="InterPro"/>
</dbReference>
<dbReference type="Proteomes" id="UP000589373">
    <property type="component" value="Unassembled WGS sequence"/>
</dbReference>
<dbReference type="SUPFAM" id="SSF53098">
    <property type="entry name" value="Ribonuclease H-like"/>
    <property type="match status" value="1"/>
</dbReference>
<dbReference type="InterPro" id="IPR012337">
    <property type="entry name" value="RNaseH-like_sf"/>
</dbReference>
<organism evidence="2 3">
    <name type="scientific">Trichococcus flocculiformis</name>
    <dbReference type="NCBI Taxonomy" id="82803"/>
    <lineage>
        <taxon>Bacteria</taxon>
        <taxon>Bacillati</taxon>
        <taxon>Bacillota</taxon>
        <taxon>Bacilli</taxon>
        <taxon>Lactobacillales</taxon>
        <taxon>Carnobacteriaceae</taxon>
        <taxon>Trichococcus</taxon>
    </lineage>
</organism>
<dbReference type="NCBIfam" id="NF033546">
    <property type="entry name" value="transpos_IS21"/>
    <property type="match status" value="1"/>
</dbReference>
<proteinExistence type="predicted"/>
<feature type="domain" description="Integrase catalytic" evidence="1">
    <location>
        <begin position="125"/>
        <end position="304"/>
    </location>
</feature>
<dbReference type="GO" id="GO:0003676">
    <property type="term" value="F:nucleic acid binding"/>
    <property type="evidence" value="ECO:0007669"/>
    <property type="project" value="InterPro"/>
</dbReference>
<accession>A0A847D8U3</accession>
<dbReference type="PROSITE" id="PS50994">
    <property type="entry name" value="INTEGRASE"/>
    <property type="match status" value="1"/>
</dbReference>
<dbReference type="EMBL" id="JAAZCD010000304">
    <property type="protein sequence ID" value="NLD33155.1"/>
    <property type="molecule type" value="Genomic_DNA"/>
</dbReference>